<evidence type="ECO:0000313" key="2">
    <source>
        <dbReference type="Proteomes" id="UP000193484"/>
    </source>
</evidence>
<proteinExistence type="predicted"/>
<accession>A0A1X1R7Q2</accession>
<dbReference type="RefSeq" id="WP_085098437.1">
    <property type="nucleotide sequence ID" value="NZ_AP022603.1"/>
</dbReference>
<name>A0A1X1R7Q2_MYCFA</name>
<protein>
    <submittedName>
        <fullName evidence="1">Uncharacterized protein</fullName>
    </submittedName>
</protein>
<dbReference type="Proteomes" id="UP000193484">
    <property type="component" value="Unassembled WGS sequence"/>
</dbReference>
<dbReference type="EMBL" id="LQOJ01000049">
    <property type="protein sequence ID" value="ORV00813.1"/>
    <property type="molecule type" value="Genomic_DNA"/>
</dbReference>
<keyword evidence="2" id="KW-1185">Reference proteome</keyword>
<organism evidence="1 2">
    <name type="scientific">Mycolicibacterium fallax</name>
    <name type="common">Mycobacterium fallax</name>
    <dbReference type="NCBI Taxonomy" id="1793"/>
    <lineage>
        <taxon>Bacteria</taxon>
        <taxon>Bacillati</taxon>
        <taxon>Actinomycetota</taxon>
        <taxon>Actinomycetes</taxon>
        <taxon>Mycobacteriales</taxon>
        <taxon>Mycobacteriaceae</taxon>
        <taxon>Mycolicibacterium</taxon>
    </lineage>
</organism>
<reference evidence="1 2" key="1">
    <citation type="submission" date="2016-01" db="EMBL/GenBank/DDBJ databases">
        <title>The new phylogeny of the genus Mycobacterium.</title>
        <authorList>
            <person name="Tarcisio F."/>
            <person name="Conor M."/>
            <person name="Antonella G."/>
            <person name="Elisabetta G."/>
            <person name="Giulia F.S."/>
            <person name="Sara T."/>
            <person name="Anna F."/>
            <person name="Clotilde B."/>
            <person name="Roberto B."/>
            <person name="Veronica D.S."/>
            <person name="Fabio R."/>
            <person name="Monica P."/>
            <person name="Olivier J."/>
            <person name="Enrico T."/>
            <person name="Nicola S."/>
        </authorList>
    </citation>
    <scope>NUCLEOTIDE SEQUENCE [LARGE SCALE GENOMIC DNA]</scope>
    <source>
        <strain evidence="1 2">DSM 44179</strain>
    </source>
</reference>
<gene>
    <name evidence="1" type="ORF">AWC04_15500</name>
</gene>
<dbReference type="STRING" id="1793.AWC04_15500"/>
<evidence type="ECO:0000313" key="1">
    <source>
        <dbReference type="EMBL" id="ORV00813.1"/>
    </source>
</evidence>
<dbReference type="OrthoDB" id="4639773at2"/>
<dbReference type="AlphaFoldDB" id="A0A1X1R7Q2"/>
<comment type="caution">
    <text evidence="1">The sequence shown here is derived from an EMBL/GenBank/DDBJ whole genome shotgun (WGS) entry which is preliminary data.</text>
</comment>
<sequence>MSTITAWNLIGPLGLLLALLGFGLHRLGAGLRWATGGGRGLLIAGLTVFAGWAAGYLGFFATWLYAPVLRGFRDNPVALPAAVYTQALLMSGAVLAACRRRWRTLLPLMVFAVAVLGFGAWLTVHPDQWLPPLSSAQK</sequence>